<dbReference type="Proteomes" id="UP000663722">
    <property type="component" value="Chromosome"/>
</dbReference>
<dbReference type="InterPro" id="IPR004960">
    <property type="entry name" value="LipA_acyltrans"/>
</dbReference>
<keyword evidence="5" id="KW-0472">Membrane</keyword>
<protein>
    <submittedName>
        <fullName evidence="7">Lipid A biosynthesis acyltransferase family protein</fullName>
    </submittedName>
</protein>
<dbReference type="GO" id="GO:0005886">
    <property type="term" value="C:plasma membrane"/>
    <property type="evidence" value="ECO:0007669"/>
    <property type="project" value="UniProtKB-SubCell"/>
</dbReference>
<keyword evidence="6 7" id="KW-0012">Acyltransferase</keyword>
<keyword evidence="4" id="KW-0808">Transferase</keyword>
<dbReference type="GO" id="GO:0009247">
    <property type="term" value="P:glycolipid biosynthetic process"/>
    <property type="evidence" value="ECO:0007669"/>
    <property type="project" value="UniProtKB-ARBA"/>
</dbReference>
<evidence type="ECO:0000313" key="7">
    <source>
        <dbReference type="EMBL" id="QTA84353.1"/>
    </source>
</evidence>
<evidence type="ECO:0000256" key="6">
    <source>
        <dbReference type="ARBA" id="ARBA00023315"/>
    </source>
</evidence>
<dbReference type="Pfam" id="PF03279">
    <property type="entry name" value="Lip_A_acyltrans"/>
    <property type="match status" value="1"/>
</dbReference>
<dbReference type="PANTHER" id="PTHR30606:SF10">
    <property type="entry name" value="PHOSPHATIDYLINOSITOL MANNOSIDE ACYLTRANSFERASE"/>
    <property type="match status" value="1"/>
</dbReference>
<dbReference type="GO" id="GO:0016746">
    <property type="term" value="F:acyltransferase activity"/>
    <property type="evidence" value="ECO:0007669"/>
    <property type="project" value="UniProtKB-KW"/>
</dbReference>
<dbReference type="CDD" id="cd07984">
    <property type="entry name" value="LPLAT_LABLAT-like"/>
    <property type="match status" value="1"/>
</dbReference>
<evidence type="ECO:0000313" key="8">
    <source>
        <dbReference type="Proteomes" id="UP000663722"/>
    </source>
</evidence>
<proteinExistence type="predicted"/>
<dbReference type="KEGG" id="dmm:dnm_003470"/>
<sequence length="295" mass="34568">MEKIVFKIIVLCINLLGLIPKQWGDRMGCLLGRLFFIADAKHRKIAMQNLAYVFGKNPSQTRELSLKVFENLGKILFEAAWSVRLKQERFFKYFKIEGLSHVRDAYEKGRGVLILTAHFGNWELLAVIAAMLGYPISIVYRPLDFKPLDQFIVNSRSRFGAKLIHRRKALRKILRCLNRGEMVAMLMDQSVDWYEGVFVDFFGHRTCTNKGMALLAMKTEAPVVPVFLIREEFGFTGKFLPEIPLTKTGDKTKDVEINTEKYNKVIESVVREYPEQWFWVHRRWKIRPYSLWPRQ</sequence>
<evidence type="ECO:0000256" key="3">
    <source>
        <dbReference type="ARBA" id="ARBA00022519"/>
    </source>
</evidence>
<dbReference type="PANTHER" id="PTHR30606">
    <property type="entry name" value="LIPID A BIOSYNTHESIS LAUROYL ACYLTRANSFERASE"/>
    <property type="match status" value="1"/>
</dbReference>
<keyword evidence="2" id="KW-1003">Cell membrane</keyword>
<accession>A0A975BFH0</accession>
<reference evidence="7" key="1">
    <citation type="journal article" date="2021" name="Microb. Physiol.">
        <title>Proteogenomic Insights into the Physiology of Marine, Sulfate-Reducing, Filamentous Desulfonema limicola and Desulfonema magnum.</title>
        <authorList>
            <person name="Schnaars V."/>
            <person name="Wohlbrand L."/>
            <person name="Scheve S."/>
            <person name="Hinrichs C."/>
            <person name="Reinhardt R."/>
            <person name="Rabus R."/>
        </authorList>
    </citation>
    <scope>NUCLEOTIDE SEQUENCE</scope>
    <source>
        <strain evidence="7">4be13</strain>
    </source>
</reference>
<evidence type="ECO:0000256" key="1">
    <source>
        <dbReference type="ARBA" id="ARBA00004533"/>
    </source>
</evidence>
<organism evidence="7 8">
    <name type="scientific">Desulfonema magnum</name>
    <dbReference type="NCBI Taxonomy" id="45655"/>
    <lineage>
        <taxon>Bacteria</taxon>
        <taxon>Pseudomonadati</taxon>
        <taxon>Thermodesulfobacteriota</taxon>
        <taxon>Desulfobacteria</taxon>
        <taxon>Desulfobacterales</taxon>
        <taxon>Desulfococcaceae</taxon>
        <taxon>Desulfonema</taxon>
    </lineage>
</organism>
<comment type="subcellular location">
    <subcellularLocation>
        <location evidence="1">Cell inner membrane</location>
    </subcellularLocation>
</comment>
<gene>
    <name evidence="7" type="ORF">dnm_003470</name>
</gene>
<evidence type="ECO:0000256" key="4">
    <source>
        <dbReference type="ARBA" id="ARBA00022679"/>
    </source>
</evidence>
<evidence type="ECO:0000256" key="2">
    <source>
        <dbReference type="ARBA" id="ARBA00022475"/>
    </source>
</evidence>
<dbReference type="AlphaFoldDB" id="A0A975BFH0"/>
<keyword evidence="3" id="KW-0997">Cell inner membrane</keyword>
<dbReference type="RefSeq" id="WP_207680880.1">
    <property type="nucleotide sequence ID" value="NZ_CP061800.1"/>
</dbReference>
<dbReference type="EMBL" id="CP061800">
    <property type="protein sequence ID" value="QTA84353.1"/>
    <property type="molecule type" value="Genomic_DNA"/>
</dbReference>
<evidence type="ECO:0000256" key="5">
    <source>
        <dbReference type="ARBA" id="ARBA00023136"/>
    </source>
</evidence>
<dbReference type="PIRSF" id="PIRSF026649">
    <property type="entry name" value="MsbB"/>
    <property type="match status" value="1"/>
</dbReference>
<name>A0A975BFH0_9BACT</name>
<keyword evidence="8" id="KW-1185">Reference proteome</keyword>